<dbReference type="Proteomes" id="UP000287651">
    <property type="component" value="Unassembled WGS sequence"/>
</dbReference>
<reference evidence="1 2" key="1">
    <citation type="journal article" date="2014" name="Agronomy (Basel)">
        <title>A Draft Genome Sequence for Ensete ventricosum, the Drought-Tolerant Tree Against Hunger.</title>
        <authorList>
            <person name="Harrison J."/>
            <person name="Moore K.A."/>
            <person name="Paszkiewicz K."/>
            <person name="Jones T."/>
            <person name="Grant M."/>
            <person name="Ambacheew D."/>
            <person name="Muzemil S."/>
            <person name="Studholme D.J."/>
        </authorList>
    </citation>
    <scope>NUCLEOTIDE SEQUENCE [LARGE SCALE GENOMIC DNA]</scope>
</reference>
<dbReference type="AlphaFoldDB" id="A0A426YWM8"/>
<protein>
    <submittedName>
        <fullName evidence="1">Uncharacterized protein</fullName>
    </submittedName>
</protein>
<evidence type="ECO:0000313" key="1">
    <source>
        <dbReference type="EMBL" id="RRT56091.1"/>
    </source>
</evidence>
<dbReference type="EMBL" id="AMZH03009781">
    <property type="protein sequence ID" value="RRT56091.1"/>
    <property type="molecule type" value="Genomic_DNA"/>
</dbReference>
<evidence type="ECO:0000313" key="2">
    <source>
        <dbReference type="Proteomes" id="UP000287651"/>
    </source>
</evidence>
<comment type="caution">
    <text evidence="1">The sequence shown here is derived from an EMBL/GenBank/DDBJ whole genome shotgun (WGS) entry which is preliminary data.</text>
</comment>
<organism evidence="1 2">
    <name type="scientific">Ensete ventricosum</name>
    <name type="common">Abyssinian banana</name>
    <name type="synonym">Musa ensete</name>
    <dbReference type="NCBI Taxonomy" id="4639"/>
    <lineage>
        <taxon>Eukaryota</taxon>
        <taxon>Viridiplantae</taxon>
        <taxon>Streptophyta</taxon>
        <taxon>Embryophyta</taxon>
        <taxon>Tracheophyta</taxon>
        <taxon>Spermatophyta</taxon>
        <taxon>Magnoliopsida</taxon>
        <taxon>Liliopsida</taxon>
        <taxon>Zingiberales</taxon>
        <taxon>Musaceae</taxon>
        <taxon>Ensete</taxon>
    </lineage>
</organism>
<dbReference type="PANTHER" id="PTHR33240:SF8">
    <property type="entry name" value="OS03G0439900 PROTEIN"/>
    <property type="match status" value="1"/>
</dbReference>
<accession>A0A426YWM8</accession>
<dbReference type="PANTHER" id="PTHR33240">
    <property type="entry name" value="OS08G0508500 PROTEIN"/>
    <property type="match status" value="1"/>
</dbReference>
<gene>
    <name evidence="1" type="ORF">B296_00009368</name>
</gene>
<proteinExistence type="predicted"/>
<sequence length="165" mass="18370">MVLFMVVKLPSAYNVIIGRPTLNRLKTVISTYHRLLKFPTRVGVGEVRSDPRESRQCYLTTITLSKKSKVQSIAAVPQNPEDSARDPHPTEQVLEVPLDPSRPNKLVKQPLNLSLVALNLSQLLLGGFEPLERLIPLLLGFSELLLQLGSSLLGLSDHLRTPSRF</sequence>
<name>A0A426YWM8_ENSVE</name>